<protein>
    <recommendedName>
        <fullName evidence="2">P-type Cu(+) transporter</fullName>
        <ecNumber evidence="2">7.2.2.8</ecNumber>
    </recommendedName>
</protein>
<dbReference type="GO" id="GO:0005524">
    <property type="term" value="F:ATP binding"/>
    <property type="evidence" value="ECO:0007669"/>
    <property type="project" value="UniProtKB-UniRule"/>
</dbReference>
<accession>A0A183UX41</accession>
<dbReference type="SFLD" id="SFLDF00027">
    <property type="entry name" value="p-type_atpase"/>
    <property type="match status" value="1"/>
</dbReference>
<evidence type="ECO:0000256" key="1">
    <source>
        <dbReference type="ARBA" id="ARBA00004166"/>
    </source>
</evidence>
<dbReference type="InterPro" id="IPR006122">
    <property type="entry name" value="HMA_Cu_ion-bd"/>
</dbReference>
<feature type="transmembrane region" description="Helical" evidence="15">
    <location>
        <begin position="1138"/>
        <end position="1158"/>
    </location>
</feature>
<dbReference type="WBParaSite" id="TCNE_0001306101-mRNA-1">
    <property type="protein sequence ID" value="TCNE_0001306101-mRNA-1"/>
    <property type="gene ID" value="TCNE_0001306101"/>
</dbReference>
<dbReference type="SUPFAM" id="SSF81660">
    <property type="entry name" value="Metal cation-transporting ATPase, ATP-binding domain N"/>
    <property type="match status" value="1"/>
</dbReference>
<dbReference type="CDD" id="cd00371">
    <property type="entry name" value="HMA"/>
    <property type="match status" value="4"/>
</dbReference>
<evidence type="ECO:0000259" key="16">
    <source>
        <dbReference type="PROSITE" id="PS50846"/>
    </source>
</evidence>
<dbReference type="Pfam" id="PF00122">
    <property type="entry name" value="E1-E2_ATPase"/>
    <property type="match status" value="1"/>
</dbReference>
<dbReference type="PRINTS" id="PR00942">
    <property type="entry name" value="CUATPASEI"/>
</dbReference>
<keyword evidence="11 15" id="KW-1133">Transmembrane helix</keyword>
<evidence type="ECO:0000256" key="8">
    <source>
        <dbReference type="ARBA" id="ARBA00022796"/>
    </source>
</evidence>
<dbReference type="SFLD" id="SFLDS00003">
    <property type="entry name" value="Haloacid_Dehalogenase"/>
    <property type="match status" value="1"/>
</dbReference>
<dbReference type="PROSITE" id="PS01047">
    <property type="entry name" value="HMA_1"/>
    <property type="match status" value="3"/>
</dbReference>
<dbReference type="Gene3D" id="3.40.1110.10">
    <property type="entry name" value="Calcium-transporting ATPase, cytoplasmic domain N"/>
    <property type="match status" value="1"/>
</dbReference>
<dbReference type="InterPro" id="IPR023299">
    <property type="entry name" value="ATPase_P-typ_cyto_dom_N"/>
</dbReference>
<feature type="domain" description="HMA" evidence="16">
    <location>
        <begin position="336"/>
        <end position="402"/>
    </location>
</feature>
<dbReference type="InterPro" id="IPR027256">
    <property type="entry name" value="P-typ_ATPase_IB"/>
</dbReference>
<dbReference type="Gene3D" id="3.30.70.100">
    <property type="match status" value="4"/>
</dbReference>
<dbReference type="SFLD" id="SFLDG00002">
    <property type="entry name" value="C1.7:_P-type_atpase_like"/>
    <property type="match status" value="1"/>
</dbReference>
<dbReference type="PROSITE" id="PS50846">
    <property type="entry name" value="HMA_2"/>
    <property type="match status" value="4"/>
</dbReference>
<reference evidence="19" key="1">
    <citation type="submission" date="2016-06" db="UniProtKB">
        <authorList>
            <consortium name="WormBaseParasite"/>
        </authorList>
    </citation>
    <scope>IDENTIFICATION</scope>
</reference>
<dbReference type="AlphaFoldDB" id="A0A183UX41"/>
<keyword evidence="6" id="KW-0677">Repeat</keyword>
<proteinExistence type="inferred from homology"/>
<keyword evidence="14 15" id="KW-0472">Membrane</keyword>
<evidence type="ECO:0000256" key="3">
    <source>
        <dbReference type="ARBA" id="ARBA00022448"/>
    </source>
</evidence>
<dbReference type="GO" id="GO:0140581">
    <property type="term" value="F:P-type monovalent copper transporter activity"/>
    <property type="evidence" value="ECO:0007669"/>
    <property type="project" value="UniProtKB-EC"/>
</dbReference>
<keyword evidence="9 15" id="KW-0067">ATP-binding</keyword>
<evidence type="ECO:0000256" key="10">
    <source>
        <dbReference type="ARBA" id="ARBA00022967"/>
    </source>
</evidence>
<dbReference type="InterPro" id="IPR017969">
    <property type="entry name" value="Heavy-metal-associated_CS"/>
</dbReference>
<evidence type="ECO:0000256" key="4">
    <source>
        <dbReference type="ARBA" id="ARBA00022692"/>
    </source>
</evidence>
<dbReference type="GO" id="GO:0016887">
    <property type="term" value="F:ATP hydrolysis activity"/>
    <property type="evidence" value="ECO:0007669"/>
    <property type="project" value="InterPro"/>
</dbReference>
<feature type="domain" description="HMA" evidence="16">
    <location>
        <begin position="29"/>
        <end position="95"/>
    </location>
</feature>
<comment type="subcellular location">
    <subcellularLocation>
        <location evidence="1">Golgi apparatus</location>
        <location evidence="1">trans-Golgi network membrane</location>
        <topology evidence="1">Multi-pass membrane protein</topology>
    </subcellularLocation>
    <subcellularLocation>
        <location evidence="15">Membrane</location>
    </subcellularLocation>
</comment>
<evidence type="ECO:0000256" key="12">
    <source>
        <dbReference type="ARBA" id="ARBA00023008"/>
    </source>
</evidence>
<evidence type="ECO:0000256" key="13">
    <source>
        <dbReference type="ARBA" id="ARBA00023065"/>
    </source>
</evidence>
<dbReference type="EC" id="7.2.2.8" evidence="2"/>
<dbReference type="InterPro" id="IPR001757">
    <property type="entry name" value="P_typ_ATPase"/>
</dbReference>
<dbReference type="EMBL" id="UYWY01021544">
    <property type="protein sequence ID" value="VDM44382.1"/>
    <property type="molecule type" value="Genomic_DNA"/>
</dbReference>
<dbReference type="GO" id="GO:0016020">
    <property type="term" value="C:membrane"/>
    <property type="evidence" value="ECO:0007669"/>
    <property type="project" value="UniProtKB-SubCell"/>
</dbReference>
<feature type="transmembrane region" description="Helical" evidence="15">
    <location>
        <begin position="737"/>
        <end position="756"/>
    </location>
</feature>
<keyword evidence="8" id="KW-0187">Copper transport</keyword>
<evidence type="ECO:0000256" key="2">
    <source>
        <dbReference type="ARBA" id="ARBA00012517"/>
    </source>
</evidence>
<evidence type="ECO:0000256" key="5">
    <source>
        <dbReference type="ARBA" id="ARBA00022723"/>
    </source>
</evidence>
<dbReference type="Pfam" id="PF00403">
    <property type="entry name" value="HMA"/>
    <property type="match status" value="4"/>
</dbReference>
<dbReference type="InterPro" id="IPR006121">
    <property type="entry name" value="HMA_dom"/>
</dbReference>
<comment type="similarity">
    <text evidence="15">Belongs to the cation transport ATPase (P-type) (TC 3.A.3) family. Type IB subfamily.</text>
</comment>
<keyword evidence="10" id="KW-1278">Translocase</keyword>
<dbReference type="InterPro" id="IPR036412">
    <property type="entry name" value="HAD-like_sf"/>
</dbReference>
<name>A0A183UX41_TOXCA</name>
<evidence type="ECO:0000256" key="6">
    <source>
        <dbReference type="ARBA" id="ARBA00022737"/>
    </source>
</evidence>
<dbReference type="NCBIfam" id="TIGR00003">
    <property type="entry name" value="copper ion binding protein"/>
    <property type="match status" value="3"/>
</dbReference>
<dbReference type="SUPFAM" id="SSF81665">
    <property type="entry name" value="Calcium ATPase, transmembrane domain M"/>
    <property type="match status" value="1"/>
</dbReference>
<dbReference type="NCBIfam" id="TIGR01494">
    <property type="entry name" value="ATPase_P-type"/>
    <property type="match status" value="2"/>
</dbReference>
<evidence type="ECO:0000256" key="15">
    <source>
        <dbReference type="RuleBase" id="RU362081"/>
    </source>
</evidence>
<dbReference type="SUPFAM" id="SSF56784">
    <property type="entry name" value="HAD-like"/>
    <property type="match status" value="1"/>
</dbReference>
<dbReference type="Gene3D" id="2.70.150.10">
    <property type="entry name" value="Calcium-transporting ATPase, cytoplasmic transduction domain A"/>
    <property type="match status" value="1"/>
</dbReference>
<dbReference type="PRINTS" id="PR00119">
    <property type="entry name" value="CATATPASE"/>
</dbReference>
<keyword evidence="4 15" id="KW-0812">Transmembrane</keyword>
<reference evidence="17 18" key="2">
    <citation type="submission" date="2018-11" db="EMBL/GenBank/DDBJ databases">
        <authorList>
            <consortium name="Pathogen Informatics"/>
        </authorList>
    </citation>
    <scope>NUCLEOTIDE SEQUENCE [LARGE SCALE GENOMIC DNA]</scope>
</reference>
<dbReference type="FunFam" id="2.70.150.10:FF:000002">
    <property type="entry name" value="Copper-transporting ATPase 1, putative"/>
    <property type="match status" value="1"/>
</dbReference>
<feature type="transmembrane region" description="Helical" evidence="15">
    <location>
        <begin position="426"/>
        <end position="447"/>
    </location>
</feature>
<dbReference type="PANTHER" id="PTHR46594">
    <property type="entry name" value="P-TYPE CATION-TRANSPORTING ATPASE"/>
    <property type="match status" value="1"/>
</dbReference>
<dbReference type="GO" id="GO:0005507">
    <property type="term" value="F:copper ion binding"/>
    <property type="evidence" value="ECO:0007669"/>
    <property type="project" value="InterPro"/>
</dbReference>
<feature type="domain" description="HMA" evidence="16">
    <location>
        <begin position="260"/>
        <end position="326"/>
    </location>
</feature>
<dbReference type="PANTHER" id="PTHR46594:SF4">
    <property type="entry name" value="P-TYPE CATION-TRANSPORTING ATPASE"/>
    <property type="match status" value="1"/>
</dbReference>
<dbReference type="FunFam" id="3.40.50.1000:FF:000144">
    <property type="entry name" value="copper-transporting ATPase 1 isoform X2"/>
    <property type="match status" value="1"/>
</dbReference>
<evidence type="ECO:0000256" key="9">
    <source>
        <dbReference type="ARBA" id="ARBA00022840"/>
    </source>
</evidence>
<evidence type="ECO:0000313" key="18">
    <source>
        <dbReference type="Proteomes" id="UP000050794"/>
    </source>
</evidence>
<dbReference type="Pfam" id="PF00702">
    <property type="entry name" value="Hydrolase"/>
    <property type="match status" value="1"/>
</dbReference>
<dbReference type="InterPro" id="IPR018303">
    <property type="entry name" value="ATPase_P-typ_P_site"/>
</dbReference>
<gene>
    <name evidence="17" type="ORF">TCNE_LOCUS13061</name>
</gene>
<feature type="transmembrane region" description="Helical" evidence="15">
    <location>
        <begin position="459"/>
        <end position="482"/>
    </location>
</feature>
<dbReference type="SUPFAM" id="SSF55008">
    <property type="entry name" value="HMA, heavy metal-associated domain"/>
    <property type="match status" value="4"/>
</dbReference>
<dbReference type="SUPFAM" id="SSF81653">
    <property type="entry name" value="Calcium ATPase, transduction domain A"/>
    <property type="match status" value="1"/>
</dbReference>
<keyword evidence="18" id="KW-1185">Reference proteome</keyword>
<dbReference type="Gene3D" id="3.40.50.1000">
    <property type="entry name" value="HAD superfamily/HAD-like"/>
    <property type="match status" value="1"/>
</dbReference>
<evidence type="ECO:0000256" key="7">
    <source>
        <dbReference type="ARBA" id="ARBA00022741"/>
    </source>
</evidence>
<dbReference type="InterPro" id="IPR059000">
    <property type="entry name" value="ATPase_P-type_domA"/>
</dbReference>
<evidence type="ECO:0000256" key="14">
    <source>
        <dbReference type="ARBA" id="ARBA00023136"/>
    </source>
</evidence>
<dbReference type="InterPro" id="IPR044492">
    <property type="entry name" value="P_typ_ATPase_HD_dom"/>
</dbReference>
<dbReference type="FunFam" id="3.30.70.100:FF:000001">
    <property type="entry name" value="ATPase copper transporting beta"/>
    <property type="match status" value="4"/>
</dbReference>
<evidence type="ECO:0000313" key="17">
    <source>
        <dbReference type="EMBL" id="VDM44382.1"/>
    </source>
</evidence>
<organism evidence="18 19">
    <name type="scientific">Toxocara canis</name>
    <name type="common">Canine roundworm</name>
    <dbReference type="NCBI Taxonomy" id="6265"/>
    <lineage>
        <taxon>Eukaryota</taxon>
        <taxon>Metazoa</taxon>
        <taxon>Ecdysozoa</taxon>
        <taxon>Nematoda</taxon>
        <taxon>Chromadorea</taxon>
        <taxon>Rhabditida</taxon>
        <taxon>Spirurina</taxon>
        <taxon>Ascaridomorpha</taxon>
        <taxon>Ascaridoidea</taxon>
        <taxon>Toxocaridae</taxon>
        <taxon>Toxocara</taxon>
    </lineage>
</organism>
<keyword evidence="3" id="KW-0813">Transport</keyword>
<dbReference type="GO" id="GO:0005802">
    <property type="term" value="C:trans-Golgi network"/>
    <property type="evidence" value="ECO:0007669"/>
    <property type="project" value="UniProtKB-ARBA"/>
</dbReference>
<feature type="domain" description="HMA" evidence="16">
    <location>
        <begin position="113"/>
        <end position="179"/>
    </location>
</feature>
<dbReference type="InterPro" id="IPR008250">
    <property type="entry name" value="ATPase_P-typ_transduc_dom_A_sf"/>
</dbReference>
<keyword evidence="12" id="KW-0186">Copper</keyword>
<dbReference type="Proteomes" id="UP000050794">
    <property type="component" value="Unassembled WGS sequence"/>
</dbReference>
<dbReference type="PROSITE" id="PS00154">
    <property type="entry name" value="ATPASE_E1_E2"/>
    <property type="match status" value="1"/>
</dbReference>
<feature type="transmembrane region" description="Helical" evidence="15">
    <location>
        <begin position="534"/>
        <end position="552"/>
    </location>
</feature>
<dbReference type="InterPro" id="IPR036163">
    <property type="entry name" value="HMA_dom_sf"/>
</dbReference>
<keyword evidence="13" id="KW-0406">Ion transport</keyword>
<keyword evidence="5 15" id="KW-0479">Metal-binding</keyword>
<feature type="transmembrane region" description="Helical" evidence="15">
    <location>
        <begin position="692"/>
        <end position="717"/>
    </location>
</feature>
<evidence type="ECO:0000313" key="19">
    <source>
        <dbReference type="WBParaSite" id="TCNE_0001306101-mRNA-1"/>
    </source>
</evidence>
<feature type="transmembrane region" description="Helical" evidence="15">
    <location>
        <begin position="1110"/>
        <end position="1132"/>
    </location>
</feature>
<evidence type="ECO:0000256" key="11">
    <source>
        <dbReference type="ARBA" id="ARBA00022989"/>
    </source>
</evidence>
<dbReference type="InterPro" id="IPR023214">
    <property type="entry name" value="HAD_sf"/>
</dbReference>
<keyword evidence="7 15" id="KW-0547">Nucleotide-binding</keyword>
<dbReference type="InterPro" id="IPR023298">
    <property type="entry name" value="ATPase_P-typ_TM_dom_sf"/>
</dbReference>
<dbReference type="NCBIfam" id="TIGR01525">
    <property type="entry name" value="ATPase-IB_hvy"/>
    <property type="match status" value="1"/>
</dbReference>
<dbReference type="CDD" id="cd02094">
    <property type="entry name" value="P-type_ATPase_Cu-like"/>
    <property type="match status" value="1"/>
</dbReference>
<sequence length="1240" mass="133917">MAESDGVESLLDGSILHQSASSSLQSQIRIAVIDVQGMTCHSCVNNIQDNLSSINGINSVVVSLNDCEATVEYIASEWSGERIAELIDNMGYDAKLKYNKDASSSVDNGLVLREAIINIQGMTCHSCVNNIQDTIGSKDGVKSIVVSLNDCKGRVIFDSSKWDGQMIAEAIDDMGFDATLETVSDLSPLIPALSVPPSSSEALPITKSPFAASSKPTSILRKSTAIKENGTQLIMNLDAHSVRMGKRSAKFKHEVEDSFEKCALSIEGMTCASCVAYIERNISKLNGVHSIVVALMSSKADVTYDAACISAEQLAEEINQLGYRSAVIDSGSSSHNKLNLSVSGMSSSACVSRIESHVIARKGVESCTVSLSTANAFIEYTPAFIGPRDIISIIESLGYTATLADSDDRLKRLDQSEEVAKWKASLLISLLFGIPVMGIMVYFHWIQHTHMNPKHQTPVFTPALSLDNLLLFILCTPVQVFGGRYFYVQSWKALKHRTANMDVLIVLATTIAYVYSILVLMIAIILSWPSSPMTFFDVPPMLIVFISLGRWLEHKAKGKTSEALSKLMSLQAKEAMLVTRDDHGRILSEQGIDIELVQRGDLIKVIPGAKIPVDGIVIDGKSSVDESFITGESMPVIKREGSAVIGGSVNQKGTLIVEATHVGQESTLAQIVRLVEEAQTSKAPIQQTADRIAGYFVPTVIALAVLTLVAWIFVGYYLVEKEYQSETERLEAVLKRAFEAAITVLAIACPCSLGLATPTAVMVGTGIGASNGILIKGGEPLEMAHRVTTVVFDKTGTITEGHPRLMRIHTFVSQRALPLRRMLAIIGSAESNSEHPLGAAIATFAKEHLQTDEWASSQRFRASAGNGVSCEVSSVDQMLASCRTEAQDFTSRLSVHGSTIHITPYDVEVVQGMICDSLNEDEFSGSKVYRVTIGNERWMTKNGVAVDEAAISVLEDEQAKGYIAVLCAINGRCVSVVCIADMVKSEAPLAVWALQKMGSRVVLLTGDNARTAEATARQVGIKEVFAEVLPNQKQIKIEQLQEIGERVAMVGDGINDSPALASADVGIAIAAGSDVAIESAGIVLVKNDLIDVVAAIKLSKKTTRRIRLNFLFAVFYNAIGIPIAAGVFLPLGFSIQPWMAAAAMAMSSVSVVTSSLLLRTFKKPTRRSLSTAEFRRHEAHLLVGDTHTVVHRGLDDRGVKRTTSKLSVASIISSINSMFGSQQSISRPKSKDRFVFSLHY</sequence>
<feature type="transmembrane region" description="Helical" evidence="15">
    <location>
        <begin position="503"/>
        <end position="528"/>
    </location>
</feature>